<dbReference type="InterPro" id="IPR036365">
    <property type="entry name" value="PGBD-like_sf"/>
</dbReference>
<dbReference type="InterPro" id="IPR036366">
    <property type="entry name" value="PGBDSf"/>
</dbReference>
<evidence type="ECO:0000259" key="1">
    <source>
        <dbReference type="Pfam" id="PF01833"/>
    </source>
</evidence>
<dbReference type="InterPro" id="IPR014756">
    <property type="entry name" value="Ig_E-set"/>
</dbReference>
<name>A0A1J4V156_9BACT</name>
<comment type="caution">
    <text evidence="2">The sequence shown here is derived from an EMBL/GenBank/DDBJ whole genome shotgun (WGS) entry which is preliminary data.</text>
</comment>
<dbReference type="SUPFAM" id="SSF47090">
    <property type="entry name" value="PGBD-like"/>
    <property type="match status" value="1"/>
</dbReference>
<evidence type="ECO:0000313" key="2">
    <source>
        <dbReference type="EMBL" id="OIO30906.1"/>
    </source>
</evidence>
<gene>
    <name evidence="2" type="ORF">AUJ77_01010</name>
</gene>
<organism evidence="2 3">
    <name type="scientific">Candidatus Nomurabacteria bacterium CG1_02_43_90</name>
    <dbReference type="NCBI Taxonomy" id="1805281"/>
    <lineage>
        <taxon>Bacteria</taxon>
        <taxon>Candidatus Nomuraibacteriota</taxon>
    </lineage>
</organism>
<dbReference type="Gene3D" id="1.10.101.10">
    <property type="entry name" value="PGBD-like superfamily/PGBD"/>
    <property type="match status" value="1"/>
</dbReference>
<dbReference type="InterPro" id="IPR013783">
    <property type="entry name" value="Ig-like_fold"/>
</dbReference>
<dbReference type="Proteomes" id="UP000181992">
    <property type="component" value="Unassembled WGS sequence"/>
</dbReference>
<dbReference type="STRING" id="1805281.AUJ77_01010"/>
<dbReference type="AlphaFoldDB" id="A0A1J4V156"/>
<feature type="domain" description="IPT/TIG" evidence="1">
    <location>
        <begin position="140"/>
        <end position="207"/>
    </location>
</feature>
<evidence type="ECO:0000313" key="3">
    <source>
        <dbReference type="Proteomes" id="UP000181992"/>
    </source>
</evidence>
<dbReference type="InterPro" id="IPR002909">
    <property type="entry name" value="IPT_dom"/>
</dbReference>
<protein>
    <recommendedName>
        <fullName evidence="1">IPT/TIG domain-containing protein</fullName>
    </recommendedName>
</protein>
<dbReference type="EMBL" id="MNVN01000010">
    <property type="protein sequence ID" value="OIO30906.1"/>
    <property type="molecule type" value="Genomic_DNA"/>
</dbReference>
<sequence length="316" mass="33692">MKSKIFFWTVLMVVPISLIASSESFPRNLSLGMRGGDVLALQQFLNTDTDTRVSETGAGSRGNETDYFGPATKRAIIKFQDKYRAEVLTPVGLVSGNGFFGAKTRAQVVALRDKVSSPTITTSSTVSSIDTQGEVIVMFPSQYSGIVGTMVTISGAGFTAKDNTIYFGEHYAVEKASSWNGQSLAFNIPSIPKGNYPLYVKNSRGESNKDSFFVVTDGVTPEPKIESISPSQTVRGALMSVTGSGFTTTGNMIRTGVAIVENMPSVNGTALSFVVPESMTATSTVPDSSKKASFPIWVYVVNENGVSNGKSFDLGL</sequence>
<dbReference type="Pfam" id="PF01833">
    <property type="entry name" value="TIG"/>
    <property type="match status" value="1"/>
</dbReference>
<reference evidence="2 3" key="1">
    <citation type="journal article" date="2016" name="Environ. Microbiol.">
        <title>Genomic resolution of a cold subsurface aquifer community provides metabolic insights for novel microbes adapted to high CO concentrations.</title>
        <authorList>
            <person name="Probst A.J."/>
            <person name="Castelle C.J."/>
            <person name="Singh A."/>
            <person name="Brown C.T."/>
            <person name="Anantharaman K."/>
            <person name="Sharon I."/>
            <person name="Hug L.A."/>
            <person name="Burstein D."/>
            <person name="Emerson J.B."/>
            <person name="Thomas B.C."/>
            <person name="Banfield J.F."/>
        </authorList>
    </citation>
    <scope>NUCLEOTIDE SEQUENCE [LARGE SCALE GENOMIC DNA]</scope>
    <source>
        <strain evidence="2">CG1_02_43_90</strain>
    </source>
</reference>
<accession>A0A1J4V156</accession>
<dbReference type="SUPFAM" id="SSF81296">
    <property type="entry name" value="E set domains"/>
    <property type="match status" value="2"/>
</dbReference>
<dbReference type="Gene3D" id="2.60.40.10">
    <property type="entry name" value="Immunoglobulins"/>
    <property type="match status" value="2"/>
</dbReference>
<proteinExistence type="predicted"/>